<proteinExistence type="predicted"/>
<organism evidence="1">
    <name type="scientific">uncultured Caudovirales phage</name>
    <dbReference type="NCBI Taxonomy" id="2100421"/>
    <lineage>
        <taxon>Viruses</taxon>
        <taxon>Duplodnaviria</taxon>
        <taxon>Heunggongvirae</taxon>
        <taxon>Uroviricota</taxon>
        <taxon>Caudoviricetes</taxon>
        <taxon>Peduoviridae</taxon>
        <taxon>Maltschvirus</taxon>
        <taxon>Maltschvirus maltsch</taxon>
    </lineage>
</organism>
<protein>
    <recommendedName>
        <fullName evidence="2">Helix-turn-helix domain containing protein</fullName>
    </recommendedName>
</protein>
<sequence length="82" mass="8577">MTNKTAALVEAFKSGKELTADQIASKYGLVNPTASVTALRKAGYPIYLNTRKGVSKYRLGTPTRKMIAAGYAALGAQAAGLV</sequence>
<accession>A0A6J5LCZ4</accession>
<gene>
    <name evidence="1" type="ORF">UFOVP132_16</name>
</gene>
<reference evidence="1" key="1">
    <citation type="submission" date="2020-04" db="EMBL/GenBank/DDBJ databases">
        <authorList>
            <person name="Chiriac C."/>
            <person name="Salcher M."/>
            <person name="Ghai R."/>
            <person name="Kavagutti S V."/>
        </authorList>
    </citation>
    <scope>NUCLEOTIDE SEQUENCE</scope>
</reference>
<dbReference type="EMBL" id="LR796247">
    <property type="protein sequence ID" value="CAB4130800.1"/>
    <property type="molecule type" value="Genomic_DNA"/>
</dbReference>
<evidence type="ECO:0000313" key="1">
    <source>
        <dbReference type="EMBL" id="CAB4130800.1"/>
    </source>
</evidence>
<name>A0A6J5LCZ4_9CAUD</name>
<evidence type="ECO:0008006" key="2">
    <source>
        <dbReference type="Google" id="ProtNLM"/>
    </source>
</evidence>